<accession>A0ABR4B910</accession>
<feature type="compositionally biased region" description="Polar residues" evidence="3">
    <location>
        <begin position="177"/>
        <end position="195"/>
    </location>
</feature>
<dbReference type="SMART" id="SM00326">
    <property type="entry name" value="SH3"/>
    <property type="match status" value="1"/>
</dbReference>
<proteinExistence type="predicted"/>
<sequence length="1198" mass="130518">MAHIAPALPTRFPCWCRATYSWGGESKRDLGFVEGDLIECLNAGDGSWWMGRLRRDKRAVGLFPSNFVQVLDKNFTPVSRMSGSIPPSPSGSLSTPKSSPQKSKAFRKPFQAYARAESPNPAAAAATFQPSSLAPSPSPSRQPSFQQTTSASPSRQLSYLQSSSSLTRQGSSLQTSPTRQPSYLQQPARPSSSGRHSAFGSRVPSLTPTIDLEPSSEYPNHPDDIGSSPPPPPPPHRVPYNATTPPANPSTTPSMNDRYPVASSGQSPAPPSPGGNGLTPSPLRDAMDDVMSSLDHMAMRQNEQSPSPEQERSPLDPWSPEAFEEFRTNSNARKPRRPRSSLGIASSQRDEDQYQSRSGYGNEEYDDGQPQVHDYVERMEKRLRSMGATSPRPTNELFLPDDPMGPPPAPPPKNSPYEPRTQSSFGIRDSVSGSRRLRNRKSAYELGRSMLDRTFTAKSSATNSSSGVQSVATNSTSSTQRTSQSIMSGHSAGGFSATSAGSLARRKWGSISRSRPLTVVDNRQDALLGLGDGGSATRPQTPSHYSNNQSRPGSSAVINYSGSVADSGGVLGGLVTPKMKKSGFFKKLVDSAKTGAASARGTIANGHTEAPRSPIKSLLPNGVTAIAGGSAARDMGLGGGKSNIDWVQVRRDVNRSNSLSRNERTERIEKCQMMDYPVVAPVDALSEAVEGDEGADGMPIQYPTDFSTVNYQLVDKSARFVNSLPPMTNPSSLVQGYVCRPYRSDVQRLRAIFTWVSEKVAWEEDFEGEVDSRRVIQMRRGCSEEVAVLVSEMCSGAGLHSEVVRGYLKSPGEVIEHDSHPRPNHWWNAVVVDGAWRIMDCSLASPTNPKRSQYSSAGHQVAENGWFLARPMEICYTHIPSNYEQQHICPPIATDILLALPCACPPYFKNNIQMVDFDTSLLRIENLELVHIQFLAPPDVECVAEVEARSYTRDADGDFFENGDTTTNRALAQAEWISGQKRYTVKALLPGDEGHGTLKVYAGKRGLMHSIKENPHPLAFAVPILHTGNNPPYQFFVRHPTPHAMRHDLYVVQPQCARLAINNTFVFAVRQHPSSLNSISPEARSASPLPFARPSSAMSMVSTATSANDYVSQAGSDTSSNAKQQQQQQKPAKLAIQAPSGKILRLMRKSDNMVSIEESANGGVWETIIKIGERGTWRGLVLADRSARWCVFGEWDCV</sequence>
<evidence type="ECO:0000256" key="2">
    <source>
        <dbReference type="PROSITE-ProRule" id="PRU00192"/>
    </source>
</evidence>
<feature type="region of interest" description="Disordered" evidence="3">
    <location>
        <begin position="1111"/>
        <end position="1134"/>
    </location>
</feature>
<feature type="region of interest" description="Disordered" evidence="3">
    <location>
        <begin position="528"/>
        <end position="559"/>
    </location>
</feature>
<dbReference type="PANTHER" id="PTHR46333">
    <property type="entry name" value="CYTOKINESIS PROTEIN 3"/>
    <property type="match status" value="1"/>
</dbReference>
<feature type="compositionally biased region" description="Pro residues" evidence="3">
    <location>
        <begin position="403"/>
        <end position="414"/>
    </location>
</feature>
<reference evidence="5 6" key="1">
    <citation type="submission" date="2024-09" db="EMBL/GenBank/DDBJ databases">
        <title>Rethinking Asexuality: The Enigmatic Case of Functional Sexual Genes in Lepraria (Stereocaulaceae).</title>
        <authorList>
            <person name="Doellman M."/>
            <person name="Sun Y."/>
            <person name="Barcenas-Pena A."/>
            <person name="Lumbsch H.T."/>
            <person name="Grewe F."/>
        </authorList>
    </citation>
    <scope>NUCLEOTIDE SEQUENCE [LARGE SCALE GENOMIC DNA]</scope>
    <source>
        <strain evidence="5 6">Grewe 0041</strain>
    </source>
</reference>
<organism evidence="5 6">
    <name type="scientific">Lepraria finkii</name>
    <dbReference type="NCBI Taxonomy" id="1340010"/>
    <lineage>
        <taxon>Eukaryota</taxon>
        <taxon>Fungi</taxon>
        <taxon>Dikarya</taxon>
        <taxon>Ascomycota</taxon>
        <taxon>Pezizomycotina</taxon>
        <taxon>Lecanoromycetes</taxon>
        <taxon>OSLEUM clade</taxon>
        <taxon>Lecanoromycetidae</taxon>
        <taxon>Lecanorales</taxon>
        <taxon>Lecanorineae</taxon>
        <taxon>Stereocaulaceae</taxon>
        <taxon>Lepraria</taxon>
    </lineage>
</organism>
<feature type="compositionally biased region" description="Low complexity" evidence="3">
    <location>
        <begin position="79"/>
        <end position="100"/>
    </location>
</feature>
<evidence type="ECO:0000313" key="6">
    <source>
        <dbReference type="Proteomes" id="UP001590951"/>
    </source>
</evidence>
<dbReference type="InterPro" id="IPR001452">
    <property type="entry name" value="SH3_domain"/>
</dbReference>
<feature type="compositionally biased region" description="Low complexity" evidence="3">
    <location>
        <begin position="241"/>
        <end position="254"/>
    </location>
</feature>
<dbReference type="InterPro" id="IPR038765">
    <property type="entry name" value="Papain-like_cys_pep_sf"/>
</dbReference>
<feature type="compositionally biased region" description="Polar residues" evidence="3">
    <location>
        <begin position="457"/>
        <end position="472"/>
    </location>
</feature>
<name>A0ABR4B910_9LECA</name>
<comment type="caution">
    <text evidence="5">The sequence shown here is derived from an EMBL/GenBank/DDBJ whole genome shotgun (WGS) entry which is preliminary data.</text>
</comment>
<feature type="domain" description="SH3" evidence="4">
    <location>
        <begin position="11"/>
        <end position="73"/>
    </location>
</feature>
<feature type="compositionally biased region" description="Low complexity" evidence="3">
    <location>
        <begin position="1122"/>
        <end position="1134"/>
    </location>
</feature>
<evidence type="ECO:0000313" key="5">
    <source>
        <dbReference type="EMBL" id="KAL2054327.1"/>
    </source>
</evidence>
<keyword evidence="6" id="KW-1185">Reference proteome</keyword>
<dbReference type="PROSITE" id="PS50002">
    <property type="entry name" value="SH3"/>
    <property type="match status" value="1"/>
</dbReference>
<feature type="region of interest" description="Disordered" evidence="3">
    <location>
        <begin position="79"/>
        <end position="440"/>
    </location>
</feature>
<dbReference type="InterPro" id="IPR035553">
    <property type="entry name" value="Cyk3_SH3"/>
</dbReference>
<dbReference type="InterPro" id="IPR052557">
    <property type="entry name" value="CAP/Cytokinesis_protein"/>
</dbReference>
<protein>
    <recommendedName>
        <fullName evidence="4">SH3 domain-containing protein</fullName>
    </recommendedName>
</protein>
<dbReference type="SUPFAM" id="SSF54001">
    <property type="entry name" value="Cysteine proteinases"/>
    <property type="match status" value="1"/>
</dbReference>
<dbReference type="InterPro" id="IPR002931">
    <property type="entry name" value="Transglutaminase-like"/>
</dbReference>
<feature type="compositionally biased region" description="Basic and acidic residues" evidence="3">
    <location>
        <begin position="374"/>
        <end position="383"/>
    </location>
</feature>
<feature type="compositionally biased region" description="Low complexity" evidence="3">
    <location>
        <begin position="473"/>
        <end position="503"/>
    </location>
</feature>
<dbReference type="CDD" id="cd11889">
    <property type="entry name" value="SH3_Cyk3p-like"/>
    <property type="match status" value="1"/>
</dbReference>
<dbReference type="InterPro" id="IPR036028">
    <property type="entry name" value="SH3-like_dom_sf"/>
</dbReference>
<dbReference type="Pfam" id="PF01841">
    <property type="entry name" value="Transglut_core"/>
    <property type="match status" value="1"/>
</dbReference>
<feature type="region of interest" description="Disordered" evidence="3">
    <location>
        <begin position="457"/>
        <end position="508"/>
    </location>
</feature>
<keyword evidence="1 2" id="KW-0728">SH3 domain</keyword>
<dbReference type="PANTHER" id="PTHR46333:SF2">
    <property type="entry name" value="CYTOKINESIS PROTEIN 3"/>
    <property type="match status" value="1"/>
</dbReference>
<dbReference type="Gene3D" id="2.30.30.40">
    <property type="entry name" value="SH3 Domains"/>
    <property type="match status" value="1"/>
</dbReference>
<dbReference type="SUPFAM" id="SSF50044">
    <property type="entry name" value="SH3-domain"/>
    <property type="match status" value="1"/>
</dbReference>
<dbReference type="Pfam" id="PF24584">
    <property type="entry name" value="Ig_CYK3_C"/>
    <property type="match status" value="2"/>
</dbReference>
<dbReference type="SMART" id="SM00460">
    <property type="entry name" value="TGc"/>
    <property type="match status" value="1"/>
</dbReference>
<dbReference type="Proteomes" id="UP001590951">
    <property type="component" value="Unassembled WGS sequence"/>
</dbReference>
<feature type="compositionally biased region" description="Polar residues" evidence="3">
    <location>
        <begin position="1111"/>
        <end position="1121"/>
    </location>
</feature>
<dbReference type="Pfam" id="PF07653">
    <property type="entry name" value="SH3_2"/>
    <property type="match status" value="1"/>
</dbReference>
<evidence type="ECO:0000256" key="1">
    <source>
        <dbReference type="ARBA" id="ARBA00022443"/>
    </source>
</evidence>
<feature type="compositionally biased region" description="Low complexity" evidence="3">
    <location>
        <begin position="112"/>
        <end position="176"/>
    </location>
</feature>
<dbReference type="InterPro" id="IPR056409">
    <property type="entry name" value="Ig_CYK3_C"/>
</dbReference>
<gene>
    <name evidence="5" type="ORF">ABVK25_005468</name>
</gene>
<dbReference type="Gene3D" id="3.10.620.30">
    <property type="match status" value="1"/>
</dbReference>
<feature type="compositionally biased region" description="Polar residues" evidence="3">
    <location>
        <begin position="537"/>
        <end position="559"/>
    </location>
</feature>
<evidence type="ECO:0000259" key="4">
    <source>
        <dbReference type="PROSITE" id="PS50002"/>
    </source>
</evidence>
<feature type="compositionally biased region" description="Pro residues" evidence="3">
    <location>
        <begin position="228"/>
        <end position="237"/>
    </location>
</feature>
<evidence type="ECO:0000256" key="3">
    <source>
        <dbReference type="SAM" id="MobiDB-lite"/>
    </source>
</evidence>
<dbReference type="EMBL" id="JBHFEH010000016">
    <property type="protein sequence ID" value="KAL2054327.1"/>
    <property type="molecule type" value="Genomic_DNA"/>
</dbReference>